<dbReference type="Proteomes" id="UP000466966">
    <property type="component" value="Unassembled WGS sequence"/>
</dbReference>
<dbReference type="Pfam" id="PF01432">
    <property type="entry name" value="Peptidase_M3"/>
    <property type="match status" value="1"/>
</dbReference>
<keyword evidence="7 15" id="KW-0378">Hydrolase</keyword>
<comment type="similarity">
    <text evidence="2 15">Belongs to the peptidase M3 family.</text>
</comment>
<dbReference type="Gene3D" id="1.10.1370.40">
    <property type="match status" value="1"/>
</dbReference>
<dbReference type="CDD" id="cd06456">
    <property type="entry name" value="M3A_DCP"/>
    <property type="match status" value="1"/>
</dbReference>
<evidence type="ECO:0000256" key="10">
    <source>
        <dbReference type="ARBA" id="ARBA00052506"/>
    </source>
</evidence>
<keyword evidence="3" id="KW-0963">Cytoplasm</keyword>
<feature type="domain" description="Peptidase M3A/M3B catalytic" evidence="17">
    <location>
        <begin position="267"/>
        <end position="715"/>
    </location>
</feature>
<evidence type="ECO:0000256" key="14">
    <source>
        <dbReference type="ARBA" id="ARBA00075608"/>
    </source>
</evidence>
<dbReference type="Gene3D" id="3.40.390.10">
    <property type="entry name" value="Collagenase (Catalytic Domain)"/>
    <property type="match status" value="1"/>
</dbReference>
<dbReference type="InterPro" id="IPR001567">
    <property type="entry name" value="Pept_M3A_M3B_dom"/>
</dbReference>
<dbReference type="PANTHER" id="PTHR43660">
    <property type="entry name" value="DIPEPTIDYL CARBOXYPEPTIDASE"/>
    <property type="match status" value="1"/>
</dbReference>
<feature type="chain" id="PRO_5032979244" description="Dipeptidyl carboxypeptidase" evidence="16">
    <location>
        <begin position="26"/>
        <end position="718"/>
    </location>
</feature>
<evidence type="ECO:0000256" key="15">
    <source>
        <dbReference type="RuleBase" id="RU003435"/>
    </source>
</evidence>
<evidence type="ECO:0000256" key="1">
    <source>
        <dbReference type="ARBA" id="ARBA00004496"/>
    </source>
</evidence>
<accession>A0A844YWU1</accession>
<dbReference type="Gene3D" id="1.10.1370.10">
    <property type="entry name" value="Neurolysin, domain 3"/>
    <property type="match status" value="1"/>
</dbReference>
<keyword evidence="4 18" id="KW-0121">Carboxypeptidase</keyword>
<comment type="function">
    <text evidence="11">Removes dipeptides from the C-termini of N-blocked tripeptides, tetrapeptides and larger peptides.</text>
</comment>
<dbReference type="GO" id="GO:0004180">
    <property type="term" value="F:carboxypeptidase activity"/>
    <property type="evidence" value="ECO:0007669"/>
    <property type="project" value="UniProtKB-KW"/>
</dbReference>
<dbReference type="InterPro" id="IPR024079">
    <property type="entry name" value="MetalloPept_cat_dom_sf"/>
</dbReference>
<dbReference type="FunFam" id="1.10.1370.40:FF:000001">
    <property type="entry name" value="Dipeptidyl carboxypeptidase II"/>
    <property type="match status" value="1"/>
</dbReference>
<protein>
    <recommendedName>
        <fullName evidence="13">Dipeptidyl carboxypeptidase</fullName>
        <ecNumber evidence="12">3.4.15.5</ecNumber>
    </recommendedName>
    <alternativeName>
        <fullName evidence="14">Peptidyl-dipeptidase Dcp</fullName>
    </alternativeName>
</protein>
<dbReference type="AlphaFoldDB" id="A0A844YWU1"/>
<reference evidence="18 19" key="1">
    <citation type="submission" date="2019-12" db="EMBL/GenBank/DDBJ databases">
        <title>Genomic-based taxomic classification of the family Erythrobacteraceae.</title>
        <authorList>
            <person name="Xu L."/>
        </authorList>
    </citation>
    <scope>NUCLEOTIDE SEQUENCE [LARGE SCALE GENOMIC DNA]</scope>
    <source>
        <strain evidence="18 19">M0322</strain>
    </source>
</reference>
<comment type="cofactor">
    <cofactor evidence="15">
        <name>Zn(2+)</name>
        <dbReference type="ChEBI" id="CHEBI:29105"/>
    </cofactor>
    <text evidence="15">Binds 1 zinc ion.</text>
</comment>
<dbReference type="GO" id="GO:0005829">
    <property type="term" value="C:cytosol"/>
    <property type="evidence" value="ECO:0007669"/>
    <property type="project" value="TreeGrafter"/>
</dbReference>
<keyword evidence="16" id="KW-0732">Signal</keyword>
<evidence type="ECO:0000256" key="5">
    <source>
        <dbReference type="ARBA" id="ARBA00022670"/>
    </source>
</evidence>
<proteinExistence type="inferred from homology"/>
<dbReference type="GO" id="GO:0004222">
    <property type="term" value="F:metalloendopeptidase activity"/>
    <property type="evidence" value="ECO:0007669"/>
    <property type="project" value="InterPro"/>
</dbReference>
<comment type="caution">
    <text evidence="18">The sequence shown here is derived from an EMBL/GenBank/DDBJ whole genome shotgun (WGS) entry which is preliminary data.</text>
</comment>
<comment type="catalytic activity">
    <reaction evidence="10">
        <text>Hydrolysis of unblocked, C-terminal dipeptides from oligopeptides, with broad specificity. Does not hydrolyze bonds in which P1' is Pro, or both P1 and P1' are Gly.</text>
        <dbReference type="EC" id="3.4.15.5"/>
    </reaction>
</comment>
<keyword evidence="5 15" id="KW-0645">Protease</keyword>
<dbReference type="InterPro" id="IPR024077">
    <property type="entry name" value="Neurolysin/TOP_dom2"/>
</dbReference>
<name>A0A844YWU1_9SPHN</name>
<dbReference type="PANTHER" id="PTHR43660:SF1">
    <property type="entry name" value="DIPEPTIDYL CARBOXYPEPTIDASE"/>
    <property type="match status" value="1"/>
</dbReference>
<dbReference type="OrthoDB" id="9773538at2"/>
<evidence type="ECO:0000256" key="12">
    <source>
        <dbReference type="ARBA" id="ARBA00066668"/>
    </source>
</evidence>
<evidence type="ECO:0000256" key="2">
    <source>
        <dbReference type="ARBA" id="ARBA00006040"/>
    </source>
</evidence>
<dbReference type="EC" id="3.4.15.5" evidence="12"/>
<sequence length="718" mass="79563">MSVRLLAGVAAAALLSACTTMSDSAAAPATAQALPPIPVGTGIFAAPSTLPFGAPDFSRIQDSDYQPAIEQGIAIKLAEIEHIARNPEAPTFQNTIVAMERTGQMLNRAAAAFYQVQGANTNDTLDAIDSAVAPQLAAMNDAIYLNDALFARVKAVYDNRAAMSMTAEDAMLLDIYYQEFVHRGALLDADAKADLRQINTRLSSLESEFGQKLTQGTAAAAVLVETRAELAGLTEGQIEAAARLATERGHPGKFMLALINTTQQPLLAALENRETRRRLYEASINRTSSGGEYDTTGIVREVMELRARKAQLMGAPDYATWQMYDRMAATPARAEQFLRDMVPAIAATQAREAEVLNERIRADGHNFTVQPWDWAFYAEKVRAERYNLDESRIRQYFEVTNVLENGVFYMAEQLYGMTFRKRTDIPVYHPDMTVYTVIDKDGTEMGLFYFDPFARGNKNGGAWMNNFVEQSYLLGNKPVVSNTLNIAPPAPGEPALASFDDVTTMFHEFGHALHGLFASQQYPSISGTNTARDWVEFPSQFHENFATIPAVLNNYAKHYQTGETIPAELIEAIERASKFDQGYAFGELISASLVDLDWHRLQPGQIPADVVAFENASLARTGLNTALVPPRYRTPYFRHIVSNGYSSGYHAYQWTEMLHHDAYTYVEANGGMTRAMGDRIRATFLGQGHSKSYEQMYRDFTGHDPRAEPMLRARGLMD</sequence>
<keyword evidence="8 15" id="KW-0862">Zinc</keyword>
<gene>
    <name evidence="18" type="ORF">GRI99_07255</name>
</gene>
<dbReference type="FunFam" id="3.40.390.10:FF:000009">
    <property type="entry name" value="Oligopeptidase A"/>
    <property type="match status" value="1"/>
</dbReference>
<dbReference type="RefSeq" id="WP_160771353.1">
    <property type="nucleotide sequence ID" value="NZ_WTYV01000002.1"/>
</dbReference>
<organism evidence="18 19">
    <name type="scientific">Alteraurantiacibacter buctensis</name>
    <dbReference type="NCBI Taxonomy" id="1503981"/>
    <lineage>
        <taxon>Bacteria</taxon>
        <taxon>Pseudomonadati</taxon>
        <taxon>Pseudomonadota</taxon>
        <taxon>Alphaproteobacteria</taxon>
        <taxon>Sphingomonadales</taxon>
        <taxon>Erythrobacteraceae</taxon>
        <taxon>Alteraurantiacibacter</taxon>
    </lineage>
</organism>
<dbReference type="GO" id="GO:0046872">
    <property type="term" value="F:metal ion binding"/>
    <property type="evidence" value="ECO:0007669"/>
    <property type="project" value="UniProtKB-UniRule"/>
</dbReference>
<dbReference type="GO" id="GO:0008241">
    <property type="term" value="F:peptidyl-dipeptidase activity"/>
    <property type="evidence" value="ECO:0007669"/>
    <property type="project" value="UniProtKB-EC"/>
</dbReference>
<evidence type="ECO:0000256" key="8">
    <source>
        <dbReference type="ARBA" id="ARBA00022833"/>
    </source>
</evidence>
<dbReference type="EMBL" id="WTYV01000002">
    <property type="protein sequence ID" value="MXO71438.1"/>
    <property type="molecule type" value="Genomic_DNA"/>
</dbReference>
<comment type="subcellular location">
    <subcellularLocation>
        <location evidence="1">Cytoplasm</location>
    </subcellularLocation>
</comment>
<evidence type="ECO:0000256" key="4">
    <source>
        <dbReference type="ARBA" id="ARBA00022645"/>
    </source>
</evidence>
<dbReference type="GO" id="GO:0006508">
    <property type="term" value="P:proteolysis"/>
    <property type="evidence" value="ECO:0007669"/>
    <property type="project" value="UniProtKB-KW"/>
</dbReference>
<evidence type="ECO:0000256" key="6">
    <source>
        <dbReference type="ARBA" id="ARBA00022723"/>
    </source>
</evidence>
<dbReference type="PROSITE" id="PS51257">
    <property type="entry name" value="PROKAR_LIPOPROTEIN"/>
    <property type="match status" value="1"/>
</dbReference>
<dbReference type="SUPFAM" id="SSF55486">
    <property type="entry name" value="Metalloproteases ('zincins'), catalytic domain"/>
    <property type="match status" value="1"/>
</dbReference>
<evidence type="ECO:0000313" key="18">
    <source>
        <dbReference type="EMBL" id="MXO71438.1"/>
    </source>
</evidence>
<keyword evidence="6 15" id="KW-0479">Metal-binding</keyword>
<evidence type="ECO:0000256" key="9">
    <source>
        <dbReference type="ARBA" id="ARBA00023049"/>
    </source>
</evidence>
<dbReference type="InterPro" id="IPR034005">
    <property type="entry name" value="M3A_DCP"/>
</dbReference>
<evidence type="ECO:0000256" key="13">
    <source>
        <dbReference type="ARBA" id="ARBA00070755"/>
    </source>
</evidence>
<evidence type="ECO:0000259" key="17">
    <source>
        <dbReference type="Pfam" id="PF01432"/>
    </source>
</evidence>
<keyword evidence="19" id="KW-1185">Reference proteome</keyword>
<evidence type="ECO:0000256" key="3">
    <source>
        <dbReference type="ARBA" id="ARBA00022490"/>
    </source>
</evidence>
<evidence type="ECO:0000256" key="11">
    <source>
        <dbReference type="ARBA" id="ARBA00054529"/>
    </source>
</evidence>
<dbReference type="InterPro" id="IPR045090">
    <property type="entry name" value="Pept_M3A_M3B"/>
</dbReference>
<evidence type="ECO:0000313" key="19">
    <source>
        <dbReference type="Proteomes" id="UP000466966"/>
    </source>
</evidence>
<feature type="signal peptide" evidence="16">
    <location>
        <begin position="1"/>
        <end position="25"/>
    </location>
</feature>
<evidence type="ECO:0000256" key="16">
    <source>
        <dbReference type="SAM" id="SignalP"/>
    </source>
</evidence>
<keyword evidence="9 15" id="KW-0482">Metalloprotease</keyword>
<evidence type="ECO:0000256" key="7">
    <source>
        <dbReference type="ARBA" id="ARBA00022801"/>
    </source>
</evidence>